<dbReference type="AlphaFoldDB" id="A0A2S7Y556"/>
<organism evidence="1 2">
    <name type="scientific">Beauveria bassiana</name>
    <name type="common">White muscardine disease fungus</name>
    <name type="synonym">Tritirachium shiotae</name>
    <dbReference type="NCBI Taxonomy" id="176275"/>
    <lineage>
        <taxon>Eukaryota</taxon>
        <taxon>Fungi</taxon>
        <taxon>Dikarya</taxon>
        <taxon>Ascomycota</taxon>
        <taxon>Pezizomycotina</taxon>
        <taxon>Sordariomycetes</taxon>
        <taxon>Hypocreomycetidae</taxon>
        <taxon>Hypocreales</taxon>
        <taxon>Cordycipitaceae</taxon>
        <taxon>Beauveria</taxon>
    </lineage>
</organism>
<dbReference type="Proteomes" id="UP000237441">
    <property type="component" value="Unassembled WGS sequence"/>
</dbReference>
<proteinExistence type="predicted"/>
<gene>
    <name evidence="1" type="ORF">BB8028_0002g16360</name>
</gene>
<dbReference type="EMBL" id="JRHA01000002">
    <property type="protein sequence ID" value="PQK11318.1"/>
    <property type="molecule type" value="Genomic_DNA"/>
</dbReference>
<protein>
    <submittedName>
        <fullName evidence="1">Uncharacterized protein</fullName>
    </submittedName>
</protein>
<evidence type="ECO:0000313" key="1">
    <source>
        <dbReference type="EMBL" id="PQK11318.1"/>
    </source>
</evidence>
<reference evidence="1 2" key="1">
    <citation type="submission" date="2016-07" db="EMBL/GenBank/DDBJ databases">
        <title>Comparative genomics of the entomopathogenic fungus Beauveria bassiana.</title>
        <authorList>
            <person name="Valero Jimenez C.A."/>
            <person name="Zwaan B.J."/>
            <person name="Van Kan J.A."/>
            <person name="Takken W."/>
            <person name="Debets A.J."/>
            <person name="Schoustra S.E."/>
            <person name="Koenraadt C.J."/>
        </authorList>
    </citation>
    <scope>NUCLEOTIDE SEQUENCE [LARGE SCALE GENOMIC DNA]</scope>
    <source>
        <strain evidence="1 2">ARSEF 8028</strain>
    </source>
</reference>
<evidence type="ECO:0000313" key="2">
    <source>
        <dbReference type="Proteomes" id="UP000237441"/>
    </source>
</evidence>
<name>A0A2S7Y556_BEABA</name>
<sequence length="118" mass="13177">MQVPVQYLFTSATPLPVHVGSNLLSPKFLASPSPYASTMLHAASCLEPSRPVCRSEIARAVLFRSGIVSAYSKSYVLFFIGWVLEAYYVQILRVLFVPVQSRAVYTCLYHTLSRETKS</sequence>
<accession>A0A2S7Y556</accession>
<comment type="caution">
    <text evidence="1">The sequence shown here is derived from an EMBL/GenBank/DDBJ whole genome shotgun (WGS) entry which is preliminary data.</text>
</comment>